<dbReference type="Proteomes" id="UP000298551">
    <property type="component" value="Chromosome"/>
</dbReference>
<accession>A0A4D6XM89</accession>
<keyword evidence="3" id="KW-0378">Hydrolase</keyword>
<evidence type="ECO:0000256" key="1">
    <source>
        <dbReference type="ARBA" id="ARBA00007261"/>
    </source>
</evidence>
<evidence type="ECO:0000259" key="6">
    <source>
        <dbReference type="Pfam" id="PF00675"/>
    </source>
</evidence>
<dbReference type="OrthoDB" id="9811314at2"/>
<dbReference type="InterPro" id="IPR011765">
    <property type="entry name" value="Pept_M16_N"/>
</dbReference>
<dbReference type="GO" id="GO:0006508">
    <property type="term" value="P:proteolysis"/>
    <property type="evidence" value="ECO:0007669"/>
    <property type="project" value="UniProtKB-KW"/>
</dbReference>
<proteinExistence type="inferred from homology"/>
<gene>
    <name evidence="8" type="ORF">E6B08_28620</name>
</gene>
<dbReference type="GO" id="GO:0046872">
    <property type="term" value="F:metal ion binding"/>
    <property type="evidence" value="ECO:0007669"/>
    <property type="project" value="InterPro"/>
</dbReference>
<dbReference type="RefSeq" id="WP_136917047.1">
    <property type="nucleotide sequence ID" value="NZ_CP039371.1"/>
</dbReference>
<evidence type="ECO:0000256" key="4">
    <source>
        <dbReference type="ARBA" id="ARBA00022833"/>
    </source>
</evidence>
<dbReference type="InterPro" id="IPR050626">
    <property type="entry name" value="Peptidase_M16"/>
</dbReference>
<keyword evidence="4" id="KW-0862">Zinc</keyword>
<dbReference type="Gene3D" id="3.30.830.10">
    <property type="entry name" value="Metalloenzyme, LuxS/M16 peptidase-like"/>
    <property type="match status" value="2"/>
</dbReference>
<dbReference type="PANTHER" id="PTHR43690:SF17">
    <property type="entry name" value="PROTEIN YHJJ"/>
    <property type="match status" value="1"/>
</dbReference>
<evidence type="ECO:0000313" key="8">
    <source>
        <dbReference type="EMBL" id="QCI15081.1"/>
    </source>
</evidence>
<dbReference type="InterPro" id="IPR011249">
    <property type="entry name" value="Metalloenz_LuxS/M16"/>
</dbReference>
<dbReference type="Pfam" id="PF05193">
    <property type="entry name" value="Peptidase_M16_C"/>
    <property type="match status" value="1"/>
</dbReference>
<evidence type="ECO:0000256" key="3">
    <source>
        <dbReference type="ARBA" id="ARBA00022801"/>
    </source>
</evidence>
<reference evidence="9" key="1">
    <citation type="submission" date="2019-04" db="EMBL/GenBank/DDBJ databases">
        <title>Genome sequence of Pseudomonas putida 1290, an auxin catabolizing strain.</title>
        <authorList>
            <person name="Laird T.S."/>
            <person name="Leveau J.H.J."/>
        </authorList>
    </citation>
    <scope>NUCLEOTIDE SEQUENCE [LARGE SCALE GENOMIC DNA]</scope>
    <source>
        <strain evidence="9">1290</strain>
    </source>
</reference>
<comment type="similarity">
    <text evidence="1">Belongs to the peptidase M16 family.</text>
</comment>
<organism evidence="8 9">
    <name type="scientific">Pseudomonas putida</name>
    <name type="common">Arthrobacter siderocapsulatus</name>
    <dbReference type="NCBI Taxonomy" id="303"/>
    <lineage>
        <taxon>Bacteria</taxon>
        <taxon>Pseudomonadati</taxon>
        <taxon>Pseudomonadota</taxon>
        <taxon>Gammaproteobacteria</taxon>
        <taxon>Pseudomonadales</taxon>
        <taxon>Pseudomonadaceae</taxon>
        <taxon>Pseudomonas</taxon>
    </lineage>
</organism>
<evidence type="ECO:0000259" key="7">
    <source>
        <dbReference type="Pfam" id="PF05193"/>
    </source>
</evidence>
<dbReference type="GO" id="GO:0008237">
    <property type="term" value="F:metallopeptidase activity"/>
    <property type="evidence" value="ECO:0007669"/>
    <property type="project" value="UniProtKB-KW"/>
</dbReference>
<feature type="domain" description="Peptidase M16 C-terminal" evidence="7">
    <location>
        <begin position="182"/>
        <end position="359"/>
    </location>
</feature>
<evidence type="ECO:0000256" key="5">
    <source>
        <dbReference type="ARBA" id="ARBA00023049"/>
    </source>
</evidence>
<keyword evidence="2" id="KW-0645">Protease</keyword>
<dbReference type="PANTHER" id="PTHR43690">
    <property type="entry name" value="NARDILYSIN"/>
    <property type="match status" value="1"/>
</dbReference>
<feature type="domain" description="Peptidase M16 N-terminal" evidence="6">
    <location>
        <begin position="22"/>
        <end position="148"/>
    </location>
</feature>
<sequence length="431" mass="47372">MPDTSRAQFSLQHFTLANGLKVYLREDHRAPLVSVQLWYHVGSSYEAEGHSGLSHALEHLMFEGSSKLAAGEYFKLMSRLGGDPNAYTFPDATVYPITLPASRMEVALEAMADAMATATLSEAPFERELAVVMAERRADVDNKPFAAALEQHKLLAHGKSGYATPTVGFREDLQQLAQAAALSWYQHWYHPNNATLAVVGAAHPAQLRTLVERHFGAIPAHPLPIAPLPRHDQTLTRRTQSVRIDGLREGLIMSFNCPSLATAKHPTQAQALRLIPELLTQGASARLQRSMVAEQQLLQGVYGDYDPLLRGDGLLTLYAFNDPAKATPQQAQEQLLQEISSLRLTPPTAAELQRAKAQLMAREVFARDDIAEQADTLGRMAACGLDPTELAFETTMIEALTDVQVCQAAEAFLNDDRLTTTFMSGKESHHE</sequence>
<evidence type="ECO:0000256" key="2">
    <source>
        <dbReference type="ARBA" id="ARBA00022670"/>
    </source>
</evidence>
<keyword evidence="5" id="KW-0482">Metalloprotease</keyword>
<dbReference type="SUPFAM" id="SSF63411">
    <property type="entry name" value="LuxS/MPP-like metallohydrolase"/>
    <property type="match status" value="2"/>
</dbReference>
<dbReference type="AlphaFoldDB" id="A0A4D6XM89"/>
<name>A0A4D6XM89_PSEPU</name>
<evidence type="ECO:0000313" key="9">
    <source>
        <dbReference type="Proteomes" id="UP000298551"/>
    </source>
</evidence>
<dbReference type="Pfam" id="PF00675">
    <property type="entry name" value="Peptidase_M16"/>
    <property type="match status" value="1"/>
</dbReference>
<protein>
    <submittedName>
        <fullName evidence="8">Insulinase family protein</fullName>
    </submittedName>
</protein>
<dbReference type="EMBL" id="CP039371">
    <property type="protein sequence ID" value="QCI15081.1"/>
    <property type="molecule type" value="Genomic_DNA"/>
</dbReference>
<dbReference type="InterPro" id="IPR007863">
    <property type="entry name" value="Peptidase_M16_C"/>
</dbReference>